<feature type="compositionally biased region" description="Gly residues" evidence="1">
    <location>
        <begin position="33"/>
        <end position="59"/>
    </location>
</feature>
<organism evidence="3 4">
    <name type="scientific">Monilinia fructicola</name>
    <name type="common">Brown rot fungus</name>
    <name type="synonym">Ciboria fructicola</name>
    <dbReference type="NCBI Taxonomy" id="38448"/>
    <lineage>
        <taxon>Eukaryota</taxon>
        <taxon>Fungi</taxon>
        <taxon>Dikarya</taxon>
        <taxon>Ascomycota</taxon>
        <taxon>Pezizomycotina</taxon>
        <taxon>Leotiomycetes</taxon>
        <taxon>Helotiales</taxon>
        <taxon>Sclerotiniaceae</taxon>
        <taxon>Monilinia</taxon>
    </lineage>
</organism>
<comment type="caution">
    <text evidence="3">The sequence shown here is derived from an EMBL/GenBank/DDBJ whole genome shotgun (WGS) entry which is preliminary data.</text>
</comment>
<dbReference type="InterPro" id="IPR001810">
    <property type="entry name" value="F-box_dom"/>
</dbReference>
<dbReference type="AlphaFoldDB" id="A0A5M9JBW8"/>
<feature type="domain" description="F-box" evidence="2">
    <location>
        <begin position="183"/>
        <end position="230"/>
    </location>
</feature>
<dbReference type="SUPFAM" id="SSF81383">
    <property type="entry name" value="F-box domain"/>
    <property type="match status" value="1"/>
</dbReference>
<keyword evidence="4" id="KW-1185">Reference proteome</keyword>
<evidence type="ECO:0000259" key="2">
    <source>
        <dbReference type="PROSITE" id="PS50181"/>
    </source>
</evidence>
<evidence type="ECO:0000313" key="4">
    <source>
        <dbReference type="Proteomes" id="UP000322873"/>
    </source>
</evidence>
<protein>
    <recommendedName>
        <fullName evidence="2">F-box domain-containing protein</fullName>
    </recommendedName>
</protein>
<feature type="region of interest" description="Disordered" evidence="1">
    <location>
        <begin position="580"/>
        <end position="606"/>
    </location>
</feature>
<dbReference type="InterPro" id="IPR036047">
    <property type="entry name" value="F-box-like_dom_sf"/>
</dbReference>
<feature type="region of interest" description="Disordered" evidence="1">
    <location>
        <begin position="459"/>
        <end position="478"/>
    </location>
</feature>
<evidence type="ECO:0000313" key="3">
    <source>
        <dbReference type="EMBL" id="KAA8566761.1"/>
    </source>
</evidence>
<name>A0A5M9JBW8_MONFR</name>
<reference evidence="3 4" key="1">
    <citation type="submission" date="2019-06" db="EMBL/GenBank/DDBJ databases">
        <title>Genome Sequence of the Brown Rot Fungal Pathogen Monilinia fructicola.</title>
        <authorList>
            <person name="De Miccolis Angelini R.M."/>
            <person name="Landi L."/>
            <person name="Abate D."/>
            <person name="Pollastro S."/>
            <person name="Romanazzi G."/>
            <person name="Faretra F."/>
        </authorList>
    </citation>
    <scope>NUCLEOTIDE SEQUENCE [LARGE SCALE GENOMIC DNA]</scope>
    <source>
        <strain evidence="3 4">Mfrc123</strain>
    </source>
</reference>
<evidence type="ECO:0000256" key="1">
    <source>
        <dbReference type="SAM" id="MobiDB-lite"/>
    </source>
</evidence>
<feature type="compositionally biased region" description="Low complexity" evidence="1">
    <location>
        <begin position="60"/>
        <end position="73"/>
    </location>
</feature>
<accession>A0A5M9JBW8</accession>
<feature type="region of interest" description="Disordered" evidence="1">
    <location>
        <begin position="25"/>
        <end position="73"/>
    </location>
</feature>
<sequence>MEPLHITEFASERYFSKFRQINGNGNGHVDNGTGAGSGTGSGSGNGNGIGIGTGTGTGHIPGPSSTTTSTSTNGIISNTQTNLPTVSSINHEPSPLEGPTFNLPSRQRNANHENLVLRPSDQRKRSLGHDLTSLRTQRRPSFSGSLGALRSKVNITHRASSIVESHPEIIEERIEKQSTSSLSYLFLSLPVELQAQIIAPLPIHTILDLRQVSKAFHALITTNEAPIARYHAENTLPDYTIRLYPLPDPANLNLHYLGGIWHRLHVASKLSTMISLQARKEIFLRTTEAQKIEFQPQYERMRQRLIPLVFTIFHFFETYRNIYSRHLARRGAPLTRLPFTLNPFESYVMSMYDDRTLLHVHQVFPLVMSSFSRRLRPPSYVGRVERSIRGYLKDRPPDEVYATILTVGGLRQAQRFWETKGYNARRAAVDQWYGFLQSSRLPIIEPNTTTSKSKISKFAHLGRKKAPQPVAPTTTDPLSHDSSGCNEWFCVKPNCIAARRDMSEKKTIRDTSLSAGPPMRPLGREELKLLVENLPDLHDIWAKTAEATILERGIVDRPERIKKNSLVLLDLIKEDGRDEMEGWESGRTGVDAADGSEVIDAGAVSD</sequence>
<dbReference type="Proteomes" id="UP000322873">
    <property type="component" value="Unassembled WGS sequence"/>
</dbReference>
<gene>
    <name evidence="3" type="ORF">EYC84_009861</name>
</gene>
<dbReference type="Pfam" id="PF00646">
    <property type="entry name" value="F-box"/>
    <property type="match status" value="1"/>
</dbReference>
<proteinExistence type="predicted"/>
<dbReference type="EMBL" id="VICG01000011">
    <property type="protein sequence ID" value="KAA8566761.1"/>
    <property type="molecule type" value="Genomic_DNA"/>
</dbReference>
<dbReference type="PROSITE" id="PS50181">
    <property type="entry name" value="FBOX"/>
    <property type="match status" value="1"/>
</dbReference>
<dbReference type="VEuPathDB" id="FungiDB:MFRU_054g00480"/>